<dbReference type="InterPro" id="IPR004167">
    <property type="entry name" value="PSBD"/>
</dbReference>
<comment type="function">
    <text evidence="7">The pyruvate dehydrogenase complex catalyzes the overall conversion of pyruvate to acetyl-CoA and CO(2). It contains multiple copies of three enzymatic components: pyruvate dehydrogenase (E1), dihydrolipoamide acetyltransferase (E2) and lipoamide dehydrogenase (E3).</text>
</comment>
<comment type="subunit">
    <text evidence="2 9">Forms a 24-polypeptide structural core with octahedral symmetry.</text>
</comment>
<feature type="domain" description="Lipoyl-binding" evidence="11">
    <location>
        <begin position="4"/>
        <end position="78"/>
    </location>
</feature>
<dbReference type="Pfam" id="PF00364">
    <property type="entry name" value="Biotin_lipoyl"/>
    <property type="match status" value="1"/>
</dbReference>
<evidence type="ECO:0000256" key="5">
    <source>
        <dbReference type="ARBA" id="ARBA00022823"/>
    </source>
</evidence>
<dbReference type="FunFam" id="3.30.559.10:FF:000004">
    <property type="entry name" value="Acetyltransferase component of pyruvate dehydrogenase complex"/>
    <property type="match status" value="1"/>
</dbReference>
<dbReference type="PROSITE" id="PS50968">
    <property type="entry name" value="BIOTINYL_LIPOYL"/>
    <property type="match status" value="1"/>
</dbReference>
<dbReference type="Pfam" id="PF00198">
    <property type="entry name" value="2-oxoacid_dh"/>
    <property type="match status" value="1"/>
</dbReference>
<evidence type="ECO:0000256" key="2">
    <source>
        <dbReference type="ARBA" id="ARBA00011484"/>
    </source>
</evidence>
<evidence type="ECO:0000259" key="11">
    <source>
        <dbReference type="PROSITE" id="PS50968"/>
    </source>
</evidence>
<evidence type="ECO:0000256" key="9">
    <source>
        <dbReference type="RuleBase" id="RU361137"/>
    </source>
</evidence>
<evidence type="ECO:0000256" key="7">
    <source>
        <dbReference type="ARBA" id="ARBA00025211"/>
    </source>
</evidence>
<dbReference type="InterPro" id="IPR011053">
    <property type="entry name" value="Single_hybrid_motif"/>
</dbReference>
<dbReference type="InterPro" id="IPR000089">
    <property type="entry name" value="Biotin_lipoyl"/>
</dbReference>
<dbReference type="SUPFAM" id="SSF51230">
    <property type="entry name" value="Single hybrid motif"/>
    <property type="match status" value="1"/>
</dbReference>
<dbReference type="AlphaFoldDB" id="A0AAU9BYM8"/>
<evidence type="ECO:0000256" key="10">
    <source>
        <dbReference type="SAM" id="MobiDB-lite"/>
    </source>
</evidence>
<comment type="catalytic activity">
    <reaction evidence="8 9">
        <text>N(6)-[(R)-dihydrolipoyl]-L-lysyl-[protein] + acetyl-CoA = N(6)-[(R)-S(8)-acetyldihydrolipoyl]-L-lysyl-[protein] + CoA</text>
        <dbReference type="Rhea" id="RHEA:17017"/>
        <dbReference type="Rhea" id="RHEA-COMP:10475"/>
        <dbReference type="Rhea" id="RHEA-COMP:10478"/>
        <dbReference type="ChEBI" id="CHEBI:57287"/>
        <dbReference type="ChEBI" id="CHEBI:57288"/>
        <dbReference type="ChEBI" id="CHEBI:83100"/>
        <dbReference type="ChEBI" id="CHEBI:83111"/>
        <dbReference type="EC" id="2.3.1.12"/>
    </reaction>
</comment>
<dbReference type="PROSITE" id="PS00189">
    <property type="entry name" value="LIPOYL"/>
    <property type="match status" value="1"/>
</dbReference>
<dbReference type="GO" id="GO:0031405">
    <property type="term" value="F:lipoic acid binding"/>
    <property type="evidence" value="ECO:0007669"/>
    <property type="project" value="TreeGrafter"/>
</dbReference>
<accession>A0AAU9BYM8</accession>
<proteinExistence type="inferred from homology"/>
<dbReference type="InterPro" id="IPR036625">
    <property type="entry name" value="E3-bd_dom_sf"/>
</dbReference>
<dbReference type="PROSITE" id="PS51826">
    <property type="entry name" value="PSBD"/>
    <property type="match status" value="1"/>
</dbReference>
<feature type="domain" description="Peripheral subunit-binding (PSBD)" evidence="12">
    <location>
        <begin position="136"/>
        <end position="173"/>
    </location>
</feature>
<dbReference type="PANTHER" id="PTHR43178:SF2">
    <property type="entry name" value="DIHYDROLIPOYLLYSINE-RESIDUE ACETYLTRANSFERASE COMPONENT OF PYRUVATE DEHYDROGENASE COMPLEX"/>
    <property type="match status" value="1"/>
</dbReference>
<dbReference type="GO" id="GO:0005737">
    <property type="term" value="C:cytoplasm"/>
    <property type="evidence" value="ECO:0007669"/>
    <property type="project" value="TreeGrafter"/>
</dbReference>
<dbReference type="EMBL" id="AP024714">
    <property type="protein sequence ID" value="BCX81415.1"/>
    <property type="molecule type" value="Genomic_DNA"/>
</dbReference>
<dbReference type="GO" id="GO:0004742">
    <property type="term" value="F:dihydrolipoyllysine-residue acetyltransferase activity"/>
    <property type="evidence" value="ECO:0007669"/>
    <property type="project" value="UniProtKB-UniRule"/>
</dbReference>
<evidence type="ECO:0000256" key="1">
    <source>
        <dbReference type="ARBA" id="ARBA00007317"/>
    </source>
</evidence>
<dbReference type="InterPro" id="IPR006256">
    <property type="entry name" value="AcTrfase_Pyrv_DH_cplx"/>
</dbReference>
<keyword evidence="13" id="KW-0670">Pyruvate</keyword>
<dbReference type="SUPFAM" id="SSF47005">
    <property type="entry name" value="Peripheral subunit-binding domain of 2-oxo acid dehydrogenase complex"/>
    <property type="match status" value="1"/>
</dbReference>
<feature type="compositionally biased region" description="Pro residues" evidence="10">
    <location>
        <begin position="115"/>
        <end position="128"/>
    </location>
</feature>
<name>A0AAU9BYM8_9GAMM</name>
<dbReference type="InterPro" id="IPR003016">
    <property type="entry name" value="2-oxoA_DH_lipoyl-BS"/>
</dbReference>
<protein>
    <recommendedName>
        <fullName evidence="9">Acetyltransferase component of pyruvate dehydrogenase complex</fullName>
        <ecNumber evidence="9">2.3.1.12</ecNumber>
    </recommendedName>
</protein>
<feature type="compositionally biased region" description="Low complexity" evidence="10">
    <location>
        <begin position="98"/>
        <end position="114"/>
    </location>
</feature>
<evidence type="ECO:0000313" key="13">
    <source>
        <dbReference type="EMBL" id="BCX81415.1"/>
    </source>
</evidence>
<organism evidence="13 14">
    <name type="scientific">Methylomarinovum caldicuralii</name>
    <dbReference type="NCBI Taxonomy" id="438856"/>
    <lineage>
        <taxon>Bacteria</taxon>
        <taxon>Pseudomonadati</taxon>
        <taxon>Pseudomonadota</taxon>
        <taxon>Gammaproteobacteria</taxon>
        <taxon>Methylococcales</taxon>
        <taxon>Methylothermaceae</taxon>
        <taxon>Methylomarinovum</taxon>
    </lineage>
</organism>
<dbReference type="InterPro" id="IPR001078">
    <property type="entry name" value="2-oxoacid_DH_actylTfrase"/>
</dbReference>
<dbReference type="InterPro" id="IPR023213">
    <property type="entry name" value="CAT-like_dom_sf"/>
</dbReference>
<dbReference type="RefSeq" id="WP_317706342.1">
    <property type="nucleotide sequence ID" value="NZ_AP024714.1"/>
</dbReference>
<dbReference type="GO" id="GO:0006086">
    <property type="term" value="P:pyruvate decarboxylation to acetyl-CoA"/>
    <property type="evidence" value="ECO:0007669"/>
    <property type="project" value="UniProtKB-UniRule"/>
</dbReference>
<sequence>MSQIKEISVPPLGDVDAVDVIEVLVQPGDTVAKDDPLITLESDKATMEVPSSEAGVVKEVLVKVGDKVKEGDPIVRLEASEAEEAEAAPPAKEEEAKAPAAAPEVQAPVSEAAPLPAPEPEPAPPPAAAPAAELPYASPSVRRFARSLGVDLSQVRGSGPKGRILREDVERYVKSRLQGAPAAGAAPGIPPVPEVDFTKFGPVERQPLSRIKRRSGPHLQRAWLNAPKVTQHHDVDITELENFRQSLKPEAEKRGIKLTPLAFVLRALPVVLKEFPQFNASLAPDGETLILKRYCHIGVAVATPDGLVVPVIRDVDRKGVWELAGELADVSARARAGKLGPNDLQGGCFSVSSLGGIGGGHFTPIVNVPEVAILGLSRARMQPVWNGGEFEPRVMLPISLSYDHRVIDGAEGAQFVVRFGQLLCDLRQLVL</sequence>
<dbReference type="Pfam" id="PF02817">
    <property type="entry name" value="E3_binding"/>
    <property type="match status" value="1"/>
</dbReference>
<dbReference type="EC" id="2.3.1.12" evidence="9"/>
<keyword evidence="14" id="KW-1185">Reference proteome</keyword>
<dbReference type="GO" id="GO:0045254">
    <property type="term" value="C:pyruvate dehydrogenase complex"/>
    <property type="evidence" value="ECO:0007669"/>
    <property type="project" value="UniProtKB-UniRule"/>
</dbReference>
<dbReference type="PANTHER" id="PTHR43178">
    <property type="entry name" value="DIHYDROLIPOAMIDE ACETYLTRANSFERASE COMPONENT OF PYRUVATE DEHYDROGENASE COMPLEX"/>
    <property type="match status" value="1"/>
</dbReference>
<evidence type="ECO:0000256" key="8">
    <source>
        <dbReference type="ARBA" id="ARBA00048370"/>
    </source>
</evidence>
<evidence type="ECO:0000256" key="6">
    <source>
        <dbReference type="ARBA" id="ARBA00023315"/>
    </source>
</evidence>
<comment type="similarity">
    <text evidence="1 9">Belongs to the 2-oxoacid dehydrogenase family.</text>
</comment>
<dbReference type="Gene3D" id="4.10.320.10">
    <property type="entry name" value="E3-binding domain"/>
    <property type="match status" value="1"/>
</dbReference>
<keyword evidence="6 9" id="KW-0012">Acyltransferase</keyword>
<dbReference type="NCBIfam" id="TIGR01348">
    <property type="entry name" value="PDHac_trf_long"/>
    <property type="match status" value="1"/>
</dbReference>
<dbReference type="InterPro" id="IPR050743">
    <property type="entry name" value="2-oxoacid_DH_E2_comp"/>
</dbReference>
<evidence type="ECO:0000313" key="14">
    <source>
        <dbReference type="Proteomes" id="UP001321825"/>
    </source>
</evidence>
<dbReference type="CDD" id="cd06849">
    <property type="entry name" value="lipoyl_domain"/>
    <property type="match status" value="1"/>
</dbReference>
<gene>
    <name evidence="13" type="ORF">MIT9_P0993</name>
</gene>
<dbReference type="FunFam" id="2.40.50.100:FF:000009">
    <property type="entry name" value="Acetyltransferase component of pyruvate dehydrogenase complex"/>
    <property type="match status" value="1"/>
</dbReference>
<evidence type="ECO:0000259" key="12">
    <source>
        <dbReference type="PROSITE" id="PS51826"/>
    </source>
</evidence>
<keyword evidence="4" id="KW-0677">Repeat</keyword>
<comment type="cofactor">
    <cofactor evidence="9">
        <name>(R)-lipoate</name>
        <dbReference type="ChEBI" id="CHEBI:83088"/>
    </cofactor>
    <text evidence="9">Binds 1 lipoyl cofactor covalently.</text>
</comment>
<feature type="region of interest" description="Disordered" evidence="10">
    <location>
        <begin position="75"/>
        <end position="132"/>
    </location>
</feature>
<keyword evidence="5 9" id="KW-0450">Lipoyl</keyword>
<dbReference type="KEGG" id="mcau:MIT9_P0993"/>
<reference evidence="14" key="1">
    <citation type="journal article" date="2024" name="Int. J. Syst. Evol. Microbiol.">
        <title>Methylomarinovum tepidoasis sp. nov., a moderately thermophilic methanotroph of the family Methylothermaceae isolated from a deep-sea hydrothermal field.</title>
        <authorList>
            <person name="Hirayama H."/>
            <person name="Takaki Y."/>
            <person name="Abe M."/>
            <person name="Miyazaki M."/>
            <person name="Uematsu K."/>
            <person name="Matsui Y."/>
            <person name="Takai K."/>
        </authorList>
    </citation>
    <scope>NUCLEOTIDE SEQUENCE [LARGE SCALE GENOMIC DNA]</scope>
    <source>
        <strain evidence="14">IT-9</strain>
    </source>
</reference>
<dbReference type="Gene3D" id="2.40.50.100">
    <property type="match status" value="1"/>
</dbReference>
<evidence type="ECO:0000256" key="3">
    <source>
        <dbReference type="ARBA" id="ARBA00022679"/>
    </source>
</evidence>
<dbReference type="Proteomes" id="UP001321825">
    <property type="component" value="Chromosome"/>
</dbReference>
<evidence type="ECO:0000256" key="4">
    <source>
        <dbReference type="ARBA" id="ARBA00022737"/>
    </source>
</evidence>
<dbReference type="Gene3D" id="3.30.559.10">
    <property type="entry name" value="Chloramphenicol acetyltransferase-like domain"/>
    <property type="match status" value="1"/>
</dbReference>
<keyword evidence="3 9" id="KW-0808">Transferase</keyword>
<dbReference type="SUPFAM" id="SSF52777">
    <property type="entry name" value="CoA-dependent acyltransferases"/>
    <property type="match status" value="1"/>
</dbReference>